<name>A0A0R2CG87_9LACO</name>
<dbReference type="AlphaFoldDB" id="A0A0R2CG87"/>
<comment type="caution">
    <text evidence="2">The sequence shown here is derived from an EMBL/GenBank/DDBJ whole genome shotgun (WGS) entry which is preliminary data.</text>
</comment>
<dbReference type="Proteomes" id="UP000051789">
    <property type="component" value="Unassembled WGS sequence"/>
</dbReference>
<dbReference type="SMART" id="SM00986">
    <property type="entry name" value="UDG"/>
    <property type="match status" value="1"/>
</dbReference>
<dbReference type="PANTHER" id="PTHR42160:SF1">
    <property type="entry name" value="URACIL-DNA GLYCOSYLASE SUPERFAMILY PROTEIN"/>
    <property type="match status" value="1"/>
</dbReference>
<gene>
    <name evidence="2" type="ORF">FD19_GL001367</name>
</gene>
<evidence type="ECO:0000313" key="2">
    <source>
        <dbReference type="EMBL" id="KRM87212.1"/>
    </source>
</evidence>
<dbReference type="InterPro" id="IPR036895">
    <property type="entry name" value="Uracil-DNA_glycosylase-like_sf"/>
</dbReference>
<keyword evidence="3" id="KW-1185">Reference proteome</keyword>
<dbReference type="CDD" id="cd10033">
    <property type="entry name" value="UDG_like"/>
    <property type="match status" value="1"/>
</dbReference>
<dbReference type="EMBL" id="AYZK01000003">
    <property type="protein sequence ID" value="KRM87212.1"/>
    <property type="molecule type" value="Genomic_DNA"/>
</dbReference>
<reference evidence="2 3" key="1">
    <citation type="journal article" date="2015" name="Genome Announc.">
        <title>Expanding the biotechnology potential of lactobacilli through comparative genomics of 213 strains and associated genera.</title>
        <authorList>
            <person name="Sun Z."/>
            <person name="Harris H.M."/>
            <person name="McCann A."/>
            <person name="Guo C."/>
            <person name="Argimon S."/>
            <person name="Zhang W."/>
            <person name="Yang X."/>
            <person name="Jeffery I.B."/>
            <person name="Cooney J.C."/>
            <person name="Kagawa T.F."/>
            <person name="Liu W."/>
            <person name="Song Y."/>
            <person name="Salvetti E."/>
            <person name="Wrobel A."/>
            <person name="Rasinkangas P."/>
            <person name="Parkhill J."/>
            <person name="Rea M.C."/>
            <person name="O'Sullivan O."/>
            <person name="Ritari J."/>
            <person name="Douillard F.P."/>
            <person name="Paul Ross R."/>
            <person name="Yang R."/>
            <person name="Briner A.E."/>
            <person name="Felis G.E."/>
            <person name="de Vos W.M."/>
            <person name="Barrangou R."/>
            <person name="Klaenhammer T.R."/>
            <person name="Caufield P.W."/>
            <person name="Cui Y."/>
            <person name="Zhang H."/>
            <person name="O'Toole P.W."/>
        </authorList>
    </citation>
    <scope>NUCLEOTIDE SEQUENCE [LARGE SCALE GENOMIC DNA]</scope>
    <source>
        <strain evidence="2 3">DSM 22698</strain>
    </source>
</reference>
<evidence type="ECO:0000259" key="1">
    <source>
        <dbReference type="SMART" id="SM00986"/>
    </source>
</evidence>
<dbReference type="PANTHER" id="PTHR42160">
    <property type="entry name" value="URACIL-DNA GLYCOSYLASE SUPERFAMILY PROTEIN"/>
    <property type="match status" value="1"/>
</dbReference>
<feature type="domain" description="Uracil-DNA glycosylase-like" evidence="1">
    <location>
        <begin position="42"/>
        <end position="197"/>
    </location>
</feature>
<dbReference type="STRING" id="1423810.FD19_GL001367"/>
<dbReference type="SMART" id="SM00987">
    <property type="entry name" value="UreE_C"/>
    <property type="match status" value="1"/>
</dbReference>
<dbReference type="SUPFAM" id="SSF52141">
    <property type="entry name" value="Uracil-DNA glycosylase-like"/>
    <property type="match status" value="1"/>
</dbReference>
<dbReference type="InterPro" id="IPR047124">
    <property type="entry name" value="HI_0220.2"/>
</dbReference>
<accession>A0A0R2CG87</accession>
<dbReference type="Gene3D" id="3.40.470.10">
    <property type="entry name" value="Uracil-DNA glycosylase-like domain"/>
    <property type="match status" value="1"/>
</dbReference>
<sequence>MRYSIGKQALVEVSMQTVEEISRAIMADPANQQYTAAGIEPLFHVEPTATILIISQAPSRQAQLARTYWHDPSGDRLRQWMGINADEFYHSGRIAVLNLDFYYPGKGKSGDLPPRRGFAEKWHAPLLKLMPNVQLTLLIGAYAQRYYLPQRRRTLTATVQHYADYAPYFPLVHPSPLNYGWMHKNPWFEERVVPALQRPVRVLVDA</sequence>
<dbReference type="PATRIC" id="fig|1423810.4.peg.1404"/>
<evidence type="ECO:0000313" key="3">
    <source>
        <dbReference type="Proteomes" id="UP000051789"/>
    </source>
</evidence>
<proteinExistence type="predicted"/>
<organism evidence="2 3">
    <name type="scientific">Lacticaseibacillus thailandensis DSM 22698 = JCM 13996</name>
    <dbReference type="NCBI Taxonomy" id="1423810"/>
    <lineage>
        <taxon>Bacteria</taxon>
        <taxon>Bacillati</taxon>
        <taxon>Bacillota</taxon>
        <taxon>Bacilli</taxon>
        <taxon>Lactobacillales</taxon>
        <taxon>Lactobacillaceae</taxon>
        <taxon>Lacticaseibacillus</taxon>
    </lineage>
</organism>
<dbReference type="InterPro" id="IPR005122">
    <property type="entry name" value="Uracil-DNA_glycosylase-like"/>
</dbReference>
<protein>
    <submittedName>
        <fullName evidence="2">Uracil-DNA glycosylase</fullName>
    </submittedName>
</protein>
<dbReference type="Pfam" id="PF03167">
    <property type="entry name" value="UDG"/>
    <property type="match status" value="1"/>
</dbReference>